<sequence>MVTILGLDPGLARTGIGLVRGRGTTISSYSFGCIETSKEAALPERLNKIYGQVSELLTGEKPDLMVVEDIFSLREYPRSGIMLGKVTGVLLLAGCQQGVLVREVAVREAKKVLTGSGSASKNQLERAVRHALGHEGAIRPDHASDALALALIGLFRFS</sequence>
<protein>
    <recommendedName>
        <fullName evidence="13">Crossover junction endodeoxyribonuclease RuvC</fullName>
        <ecNumber evidence="13">3.1.21.10</ecNumber>
    </recommendedName>
    <alternativeName>
        <fullName evidence="13">Holliday junction nuclease RuvC</fullName>
    </alternativeName>
    <alternativeName>
        <fullName evidence="13">Holliday junction resolvase RuvC</fullName>
    </alternativeName>
</protein>
<dbReference type="GO" id="GO:0003677">
    <property type="term" value="F:DNA binding"/>
    <property type="evidence" value="ECO:0007669"/>
    <property type="project" value="UniProtKB-KW"/>
</dbReference>
<dbReference type="InterPro" id="IPR036397">
    <property type="entry name" value="RNaseH_sf"/>
</dbReference>
<evidence type="ECO:0000313" key="14">
    <source>
        <dbReference type="EMBL" id="TYT75131.1"/>
    </source>
</evidence>
<evidence type="ECO:0000256" key="1">
    <source>
        <dbReference type="ARBA" id="ARBA00009518"/>
    </source>
</evidence>
<evidence type="ECO:0000256" key="4">
    <source>
        <dbReference type="ARBA" id="ARBA00022723"/>
    </source>
</evidence>
<evidence type="ECO:0000256" key="7">
    <source>
        <dbReference type="ARBA" id="ARBA00022801"/>
    </source>
</evidence>
<comment type="subcellular location">
    <subcellularLocation>
        <location evidence="13">Cytoplasm</location>
    </subcellularLocation>
</comment>
<dbReference type="Proteomes" id="UP000321899">
    <property type="component" value="Unassembled WGS sequence"/>
</dbReference>
<dbReference type="SUPFAM" id="SSF53098">
    <property type="entry name" value="Ribonuclease H-like"/>
    <property type="match status" value="1"/>
</dbReference>
<organism evidence="14 15">
    <name type="scientific">Desulfobotulus mexicanus</name>
    <dbReference type="NCBI Taxonomy" id="2586642"/>
    <lineage>
        <taxon>Bacteria</taxon>
        <taxon>Pseudomonadati</taxon>
        <taxon>Thermodesulfobacteriota</taxon>
        <taxon>Desulfobacteria</taxon>
        <taxon>Desulfobacterales</taxon>
        <taxon>Desulfobacteraceae</taxon>
        <taxon>Desulfobotulus</taxon>
    </lineage>
</organism>
<evidence type="ECO:0000256" key="13">
    <source>
        <dbReference type="HAMAP-Rule" id="MF_00034"/>
    </source>
</evidence>
<dbReference type="GO" id="GO:0000287">
    <property type="term" value="F:magnesium ion binding"/>
    <property type="evidence" value="ECO:0007669"/>
    <property type="project" value="UniProtKB-UniRule"/>
</dbReference>
<keyword evidence="9 13" id="KW-0238">DNA-binding</keyword>
<dbReference type="Gene3D" id="3.30.420.10">
    <property type="entry name" value="Ribonuclease H-like superfamily/Ribonuclease H"/>
    <property type="match status" value="1"/>
</dbReference>
<dbReference type="Pfam" id="PF02075">
    <property type="entry name" value="RuvC"/>
    <property type="match status" value="1"/>
</dbReference>
<evidence type="ECO:0000256" key="2">
    <source>
        <dbReference type="ARBA" id="ARBA00022490"/>
    </source>
</evidence>
<evidence type="ECO:0000256" key="11">
    <source>
        <dbReference type="ARBA" id="ARBA00023204"/>
    </source>
</evidence>
<dbReference type="FunFam" id="3.30.420.10:FF:000002">
    <property type="entry name" value="Crossover junction endodeoxyribonuclease RuvC"/>
    <property type="match status" value="1"/>
</dbReference>
<feature type="binding site" evidence="13">
    <location>
        <position position="8"/>
    </location>
    <ligand>
        <name>Mg(2+)</name>
        <dbReference type="ChEBI" id="CHEBI:18420"/>
        <label>1</label>
    </ligand>
</feature>
<comment type="subunit">
    <text evidence="13">Homodimer which binds Holliday junction (HJ) DNA. The HJ becomes 2-fold symmetrical on binding to RuvC with unstacked arms; it has a different conformation from HJ DNA in complex with RuvA. In the full resolvosome a probable DNA-RuvA(4)-RuvB(12)-RuvC(2) complex forms which resolves the HJ.</text>
</comment>
<keyword evidence="11 13" id="KW-0234">DNA repair</keyword>
<dbReference type="PRINTS" id="PR00696">
    <property type="entry name" value="RSOLVASERUVC"/>
</dbReference>
<dbReference type="AlphaFoldDB" id="A0A5Q4VGM6"/>
<evidence type="ECO:0000256" key="9">
    <source>
        <dbReference type="ARBA" id="ARBA00023125"/>
    </source>
</evidence>
<feature type="binding site" evidence="13">
    <location>
        <position position="142"/>
    </location>
    <ligand>
        <name>Mg(2+)</name>
        <dbReference type="ChEBI" id="CHEBI:18420"/>
        <label>1</label>
    </ligand>
</feature>
<accession>A0A5Q4VGM6</accession>
<keyword evidence="15" id="KW-1185">Reference proteome</keyword>
<feature type="active site" evidence="13">
    <location>
        <position position="8"/>
    </location>
</feature>
<name>A0A5Q4VGM6_9BACT</name>
<evidence type="ECO:0000313" key="15">
    <source>
        <dbReference type="Proteomes" id="UP000321899"/>
    </source>
</evidence>
<keyword evidence="4 13" id="KW-0479">Metal-binding</keyword>
<proteinExistence type="inferred from homology"/>
<reference evidence="14 15" key="1">
    <citation type="submission" date="2019-06" db="EMBL/GenBank/DDBJ databases">
        <title>Desulfobotulus mexicanus sp. nov., a novel sulfate-reducing bacterium isolated from the sediment of an alkaline crater lake in Mexico.</title>
        <authorList>
            <person name="Hirschler-Rea A."/>
        </authorList>
    </citation>
    <scope>NUCLEOTIDE SEQUENCE [LARGE SCALE GENOMIC DNA]</scope>
    <source>
        <strain evidence="14 15">PAR22N</strain>
    </source>
</reference>
<keyword evidence="8 13" id="KW-0460">Magnesium</keyword>
<evidence type="ECO:0000256" key="5">
    <source>
        <dbReference type="ARBA" id="ARBA00022759"/>
    </source>
</evidence>
<evidence type="ECO:0000256" key="6">
    <source>
        <dbReference type="ARBA" id="ARBA00022763"/>
    </source>
</evidence>
<dbReference type="GO" id="GO:0006310">
    <property type="term" value="P:DNA recombination"/>
    <property type="evidence" value="ECO:0007669"/>
    <property type="project" value="UniProtKB-UniRule"/>
</dbReference>
<keyword evidence="6 13" id="KW-0227">DNA damage</keyword>
<keyword evidence="5 13" id="KW-0255">Endonuclease</keyword>
<evidence type="ECO:0000256" key="12">
    <source>
        <dbReference type="ARBA" id="ARBA00029354"/>
    </source>
</evidence>
<dbReference type="GO" id="GO:0005737">
    <property type="term" value="C:cytoplasm"/>
    <property type="evidence" value="ECO:0007669"/>
    <property type="project" value="UniProtKB-SubCell"/>
</dbReference>
<evidence type="ECO:0000256" key="8">
    <source>
        <dbReference type="ARBA" id="ARBA00022842"/>
    </source>
</evidence>
<feature type="active site" evidence="13">
    <location>
        <position position="68"/>
    </location>
</feature>
<comment type="similarity">
    <text evidence="1 13">Belongs to the RuvC family.</text>
</comment>
<dbReference type="HAMAP" id="MF_00034">
    <property type="entry name" value="RuvC"/>
    <property type="match status" value="1"/>
</dbReference>
<dbReference type="EMBL" id="VDMB01000006">
    <property type="protein sequence ID" value="TYT75131.1"/>
    <property type="molecule type" value="Genomic_DNA"/>
</dbReference>
<feature type="binding site" evidence="13">
    <location>
        <position position="68"/>
    </location>
    <ligand>
        <name>Mg(2+)</name>
        <dbReference type="ChEBI" id="CHEBI:18420"/>
        <label>2</label>
    </ligand>
</feature>
<keyword evidence="7 13" id="KW-0378">Hydrolase</keyword>
<evidence type="ECO:0000256" key="3">
    <source>
        <dbReference type="ARBA" id="ARBA00022722"/>
    </source>
</evidence>
<evidence type="ECO:0000256" key="10">
    <source>
        <dbReference type="ARBA" id="ARBA00023172"/>
    </source>
</evidence>
<comment type="catalytic activity">
    <reaction evidence="12 13">
        <text>Endonucleolytic cleavage at a junction such as a reciprocal single-stranded crossover between two homologous DNA duplexes (Holliday junction).</text>
        <dbReference type="EC" id="3.1.21.10"/>
    </reaction>
</comment>
<keyword evidence="2 13" id="KW-0963">Cytoplasm</keyword>
<dbReference type="OrthoDB" id="9805499at2"/>
<dbReference type="PANTHER" id="PTHR30194">
    <property type="entry name" value="CROSSOVER JUNCTION ENDODEOXYRIBONUCLEASE RUVC"/>
    <property type="match status" value="1"/>
</dbReference>
<keyword evidence="3 13" id="KW-0540">Nuclease</keyword>
<comment type="cofactor">
    <cofactor evidence="13">
        <name>Mg(2+)</name>
        <dbReference type="ChEBI" id="CHEBI:18420"/>
    </cofactor>
    <text evidence="13">Binds 2 Mg(2+) ion per subunit.</text>
</comment>
<comment type="caution">
    <text evidence="14">The sequence shown here is derived from an EMBL/GenBank/DDBJ whole genome shotgun (WGS) entry which is preliminary data.</text>
</comment>
<dbReference type="EC" id="3.1.21.10" evidence="13"/>
<dbReference type="CDD" id="cd16962">
    <property type="entry name" value="RuvC"/>
    <property type="match status" value="1"/>
</dbReference>
<dbReference type="GO" id="GO:0006281">
    <property type="term" value="P:DNA repair"/>
    <property type="evidence" value="ECO:0007669"/>
    <property type="project" value="UniProtKB-UniRule"/>
</dbReference>
<dbReference type="GO" id="GO:0008821">
    <property type="term" value="F:crossover junction DNA endonuclease activity"/>
    <property type="evidence" value="ECO:0007669"/>
    <property type="project" value="UniProtKB-UniRule"/>
</dbReference>
<comment type="function">
    <text evidence="13">The RuvA-RuvB-RuvC complex processes Holliday junction (HJ) DNA during genetic recombination and DNA repair. Endonuclease that resolves HJ intermediates. Cleaves cruciform DNA by making single-stranded nicks across the HJ at symmetrical positions within the homologous arms, yielding a 5'-phosphate and a 3'-hydroxyl group; requires a central core of homology in the junction. The consensus cleavage sequence is 5'-(A/T)TT(C/G)-3'. Cleavage occurs on the 3'-side of the TT dinucleotide at the point of strand exchange. HJ branch migration catalyzed by RuvA-RuvB allows RuvC to scan DNA until it finds its consensus sequence, where it cleaves and resolves the cruciform DNA.</text>
</comment>
<dbReference type="InterPro" id="IPR002176">
    <property type="entry name" value="X-over_junc_endoDNase_RuvC"/>
</dbReference>
<dbReference type="GO" id="GO:0048476">
    <property type="term" value="C:Holliday junction resolvase complex"/>
    <property type="evidence" value="ECO:0007669"/>
    <property type="project" value="UniProtKB-UniRule"/>
</dbReference>
<keyword evidence="10 13" id="KW-0233">DNA recombination</keyword>
<feature type="active site" evidence="13">
    <location>
        <position position="142"/>
    </location>
</feature>
<gene>
    <name evidence="13" type="primary">ruvC</name>
    <name evidence="14" type="ORF">FIM25_06540</name>
</gene>
<dbReference type="PANTHER" id="PTHR30194:SF3">
    <property type="entry name" value="CROSSOVER JUNCTION ENDODEOXYRIBONUCLEASE RUVC"/>
    <property type="match status" value="1"/>
</dbReference>
<dbReference type="InterPro" id="IPR012337">
    <property type="entry name" value="RNaseH-like_sf"/>
</dbReference>